<dbReference type="PRINTS" id="PR00364">
    <property type="entry name" value="DISEASERSIST"/>
</dbReference>
<dbReference type="GO" id="GO:0043531">
    <property type="term" value="F:ADP binding"/>
    <property type="evidence" value="ECO:0007669"/>
    <property type="project" value="InterPro"/>
</dbReference>
<name>A0A1U7IJT8_9CYAN</name>
<dbReference type="InterPro" id="IPR002182">
    <property type="entry name" value="NB-ARC"/>
</dbReference>
<organism evidence="2 3">
    <name type="scientific">[Phormidium ambiguum] IAM M-71</name>
    <dbReference type="NCBI Taxonomy" id="454136"/>
    <lineage>
        <taxon>Bacteria</taxon>
        <taxon>Bacillati</taxon>
        <taxon>Cyanobacteriota</taxon>
        <taxon>Cyanophyceae</taxon>
        <taxon>Oscillatoriophycideae</taxon>
        <taxon>Aerosakkonematales</taxon>
        <taxon>Aerosakkonemataceae</taxon>
        <taxon>Floridanema</taxon>
    </lineage>
</organism>
<evidence type="ECO:0000259" key="1">
    <source>
        <dbReference type="Pfam" id="PF00931"/>
    </source>
</evidence>
<dbReference type="SUPFAM" id="SSF52540">
    <property type="entry name" value="P-loop containing nucleoside triphosphate hydrolases"/>
    <property type="match status" value="1"/>
</dbReference>
<dbReference type="RefSeq" id="WP_073594139.1">
    <property type="nucleotide sequence ID" value="NZ_MRCE01000012.1"/>
</dbReference>
<dbReference type="PANTHER" id="PTHR47691:SF3">
    <property type="entry name" value="HTH-TYPE TRANSCRIPTIONAL REGULATOR RV0890C-RELATED"/>
    <property type="match status" value="1"/>
</dbReference>
<accession>A0A1U7IJT8</accession>
<dbReference type="Gene3D" id="3.40.50.300">
    <property type="entry name" value="P-loop containing nucleotide triphosphate hydrolases"/>
    <property type="match status" value="1"/>
</dbReference>
<protein>
    <recommendedName>
        <fullName evidence="1">NB-ARC domain-containing protein</fullName>
    </recommendedName>
</protein>
<dbReference type="InterPro" id="IPR027417">
    <property type="entry name" value="P-loop_NTPase"/>
</dbReference>
<dbReference type="AlphaFoldDB" id="A0A1U7IJT8"/>
<dbReference type="Pfam" id="PF00931">
    <property type="entry name" value="NB-ARC"/>
    <property type="match status" value="1"/>
</dbReference>
<proteinExistence type="predicted"/>
<dbReference type="Proteomes" id="UP000185860">
    <property type="component" value="Unassembled WGS sequence"/>
</dbReference>
<evidence type="ECO:0000313" key="3">
    <source>
        <dbReference type="Proteomes" id="UP000185860"/>
    </source>
</evidence>
<dbReference type="EMBL" id="MRCE01000012">
    <property type="protein sequence ID" value="OKH37390.1"/>
    <property type="molecule type" value="Genomic_DNA"/>
</dbReference>
<dbReference type="OrthoDB" id="475595at2"/>
<evidence type="ECO:0000313" key="2">
    <source>
        <dbReference type="EMBL" id="OKH37390.1"/>
    </source>
</evidence>
<gene>
    <name evidence="2" type="ORF">NIES2119_14190</name>
</gene>
<sequence length="501" mass="56580">MSNSLKASTAGLTIVDKARQRRGWTKTSTACWWQDAHTSKATLRRFWQGERIQRDIFMAICQAVGISEWETIADFSDVSLTLEAQVSNSLIDWNEAPNIENFYGRNRELEQVEQWITDGCKLVTIVGIGGIGKTSLALTLADRIQANFDCLIWKSLLNNPSLLTLLDSILSSLNHAVIQDIDKGIKQLIQLFQQRRCLLILDGLEAVLSNKENAIAYNSFIQQLNQTRHQSCIIITSREKLNLIDINPKIFSCLTLQGLSTIDTIALFQSQGFTGKELGLPALIKLYRGNPLALKLVIPLIQSIFASNIVAFLNQNALVIGDRLHNILQQQFDQLSDLERDILYWLAIWQEPISFCRLQSQFLISLDPAKILTGIAGLEKRSLLEKWASENEYSFTLQPLIMKFVTDKLVECAVQEINQVVSSNDVSHVKVLRTHWLLRPGTDDIAGDRILLQLREQLWRTYGANLPQILNQILSFLSDKSPLAIGYVGSNIMAILHHLKF</sequence>
<reference evidence="2 3" key="1">
    <citation type="submission" date="2016-11" db="EMBL/GenBank/DDBJ databases">
        <title>Draft Genome Sequences of Nine Cyanobacterial Strains from Diverse Habitats.</title>
        <authorList>
            <person name="Zhu T."/>
            <person name="Hou S."/>
            <person name="Lu X."/>
            <person name="Hess W.R."/>
        </authorList>
    </citation>
    <scope>NUCLEOTIDE SEQUENCE [LARGE SCALE GENOMIC DNA]</scope>
    <source>
        <strain evidence="2 3">IAM M-71</strain>
    </source>
</reference>
<comment type="caution">
    <text evidence="2">The sequence shown here is derived from an EMBL/GenBank/DDBJ whole genome shotgun (WGS) entry which is preliminary data.</text>
</comment>
<dbReference type="PANTHER" id="PTHR47691">
    <property type="entry name" value="REGULATOR-RELATED"/>
    <property type="match status" value="1"/>
</dbReference>
<feature type="domain" description="NB-ARC" evidence="1">
    <location>
        <begin position="107"/>
        <end position="240"/>
    </location>
</feature>
<dbReference type="STRING" id="454136.NIES2119_14190"/>